<evidence type="ECO:0000313" key="9">
    <source>
        <dbReference type="Proteomes" id="UP000518206"/>
    </source>
</evidence>
<evidence type="ECO:0000256" key="4">
    <source>
        <dbReference type="ARBA" id="ARBA00022989"/>
    </source>
</evidence>
<keyword evidence="4 7" id="KW-1133">Transmembrane helix</keyword>
<feature type="transmembrane region" description="Helical" evidence="7">
    <location>
        <begin position="71"/>
        <end position="92"/>
    </location>
</feature>
<feature type="transmembrane region" description="Helical" evidence="7">
    <location>
        <begin position="104"/>
        <end position="128"/>
    </location>
</feature>
<dbReference type="AlphaFoldDB" id="A0A7W4Y9U8"/>
<feature type="transmembrane region" description="Helical" evidence="7">
    <location>
        <begin position="215"/>
        <end position="238"/>
    </location>
</feature>
<evidence type="ECO:0000256" key="2">
    <source>
        <dbReference type="ARBA" id="ARBA00022475"/>
    </source>
</evidence>
<keyword evidence="3 7" id="KW-0812">Transmembrane</keyword>
<evidence type="ECO:0000256" key="6">
    <source>
        <dbReference type="SAM" id="MobiDB-lite"/>
    </source>
</evidence>
<feature type="region of interest" description="Disordered" evidence="6">
    <location>
        <begin position="285"/>
        <end position="305"/>
    </location>
</feature>
<dbReference type="Proteomes" id="UP000518206">
    <property type="component" value="Unassembled WGS sequence"/>
</dbReference>
<protein>
    <submittedName>
        <fullName evidence="8">Putative membrane protein</fullName>
    </submittedName>
</protein>
<accession>A0A7W4Y9U8</accession>
<evidence type="ECO:0000256" key="3">
    <source>
        <dbReference type="ARBA" id="ARBA00022692"/>
    </source>
</evidence>
<comment type="subcellular location">
    <subcellularLocation>
        <location evidence="1">Cell membrane</location>
        <topology evidence="1">Multi-pass membrane protein</topology>
    </subcellularLocation>
</comment>
<organism evidence="8 9">
    <name type="scientific">Cellulomonas cellasea</name>
    <dbReference type="NCBI Taxonomy" id="43670"/>
    <lineage>
        <taxon>Bacteria</taxon>
        <taxon>Bacillati</taxon>
        <taxon>Actinomycetota</taxon>
        <taxon>Actinomycetes</taxon>
        <taxon>Micrococcales</taxon>
        <taxon>Cellulomonadaceae</taxon>
        <taxon>Cellulomonas</taxon>
    </lineage>
</organism>
<gene>
    <name evidence="8" type="ORF">FHR80_000248</name>
</gene>
<dbReference type="EMBL" id="JACHVX010000001">
    <property type="protein sequence ID" value="MBB2921354.1"/>
    <property type="molecule type" value="Genomic_DNA"/>
</dbReference>
<keyword evidence="5 7" id="KW-0472">Membrane</keyword>
<evidence type="ECO:0000256" key="5">
    <source>
        <dbReference type="ARBA" id="ARBA00023136"/>
    </source>
</evidence>
<feature type="transmembrane region" description="Helical" evidence="7">
    <location>
        <begin position="40"/>
        <end position="59"/>
    </location>
</feature>
<reference evidence="8 9" key="1">
    <citation type="submission" date="2020-08" db="EMBL/GenBank/DDBJ databases">
        <title>The Agave Microbiome: Exploring the role of microbial communities in plant adaptations to desert environments.</title>
        <authorList>
            <person name="Partida-Martinez L.P."/>
        </authorList>
    </citation>
    <scope>NUCLEOTIDE SEQUENCE [LARGE SCALE GENOMIC DNA]</scope>
    <source>
        <strain evidence="8 9">RAS26</strain>
    </source>
</reference>
<feature type="transmembrane region" description="Helical" evidence="7">
    <location>
        <begin position="149"/>
        <end position="169"/>
    </location>
</feature>
<feature type="transmembrane region" description="Helical" evidence="7">
    <location>
        <begin position="181"/>
        <end position="203"/>
    </location>
</feature>
<name>A0A7W4Y9U8_9CELL</name>
<evidence type="ECO:0000256" key="1">
    <source>
        <dbReference type="ARBA" id="ARBA00004651"/>
    </source>
</evidence>
<sequence>MGSPAGLAAAHGVGHPDGGGHGRHVGHAGSGAAELVVDPALVGLVVVGVVVVAYLVGAARLRAHGPRGWSAGRTAAFTTGVLLVAAALAPWPDPVLGGGARAHMAQHLVLGMLAPLGLVLGAPVRLLLGAAPRARRPVARVLRLRAVHVVGHPAAAALLHVGGLWALYLTPLYARSLDVPAVHHLVQVHFLLAGYLFAWSLVGPDPAPGRASLRVRAVVLVLAAAAHGVLAKLLYARAGELPPGAPHAAAEAEQAAQWMYYGGDVAEVLLVVLLCTEWYRRGARAGAHPAGTGSAVPGRVRSGAR</sequence>
<evidence type="ECO:0000256" key="7">
    <source>
        <dbReference type="SAM" id="Phobius"/>
    </source>
</evidence>
<feature type="transmembrane region" description="Helical" evidence="7">
    <location>
        <begin position="258"/>
        <end position="279"/>
    </location>
</feature>
<keyword evidence="2" id="KW-1003">Cell membrane</keyword>
<evidence type="ECO:0000313" key="8">
    <source>
        <dbReference type="EMBL" id="MBB2921354.1"/>
    </source>
</evidence>
<proteinExistence type="predicted"/>
<dbReference type="InterPro" id="IPR019108">
    <property type="entry name" value="Caa3_assmbl_CtaG-rel"/>
</dbReference>
<dbReference type="GO" id="GO:0005886">
    <property type="term" value="C:plasma membrane"/>
    <property type="evidence" value="ECO:0007669"/>
    <property type="project" value="UniProtKB-SubCell"/>
</dbReference>
<comment type="caution">
    <text evidence="8">The sequence shown here is derived from an EMBL/GenBank/DDBJ whole genome shotgun (WGS) entry which is preliminary data.</text>
</comment>
<dbReference type="Pfam" id="PF09678">
    <property type="entry name" value="Caa3_CtaG"/>
    <property type="match status" value="1"/>
</dbReference>
<reference evidence="8 9" key="2">
    <citation type="submission" date="2020-08" db="EMBL/GenBank/DDBJ databases">
        <authorList>
            <person name="Partida-Martinez L."/>
            <person name="Huntemann M."/>
            <person name="Clum A."/>
            <person name="Wang J."/>
            <person name="Palaniappan K."/>
            <person name="Ritter S."/>
            <person name="Chen I.-M."/>
            <person name="Stamatis D."/>
            <person name="Reddy T."/>
            <person name="O'Malley R."/>
            <person name="Daum C."/>
            <person name="Shapiro N."/>
            <person name="Ivanova N."/>
            <person name="Kyrpides N."/>
            <person name="Woyke T."/>
        </authorList>
    </citation>
    <scope>NUCLEOTIDE SEQUENCE [LARGE SCALE GENOMIC DNA]</scope>
    <source>
        <strain evidence="8 9">RAS26</strain>
    </source>
</reference>